<feature type="domain" description="Glycosyl hydrolase family 13 catalytic" evidence="4">
    <location>
        <begin position="25"/>
        <end position="410"/>
    </location>
</feature>
<dbReference type="InterPro" id="IPR006047">
    <property type="entry name" value="GH13_cat_dom"/>
</dbReference>
<evidence type="ECO:0000256" key="3">
    <source>
        <dbReference type="ARBA" id="ARBA00023295"/>
    </source>
</evidence>
<keyword evidence="2" id="KW-0378">Hydrolase</keyword>
<dbReference type="GO" id="GO:0009313">
    <property type="term" value="P:oligosaccharide catabolic process"/>
    <property type="evidence" value="ECO:0007669"/>
    <property type="project" value="TreeGrafter"/>
</dbReference>
<comment type="caution">
    <text evidence="5">The sequence shown here is derived from an EMBL/GenBank/DDBJ whole genome shotgun (WGS) entry which is preliminary data.</text>
</comment>
<evidence type="ECO:0000313" key="6">
    <source>
        <dbReference type="Proteomes" id="UP000282977"/>
    </source>
</evidence>
<evidence type="ECO:0000259" key="4">
    <source>
        <dbReference type="SMART" id="SM00642"/>
    </source>
</evidence>
<dbReference type="SMART" id="SM00642">
    <property type="entry name" value="Aamy"/>
    <property type="match status" value="1"/>
</dbReference>
<dbReference type="AlphaFoldDB" id="A0A437J8S6"/>
<gene>
    <name evidence="5" type="ORF">ENE74_06490</name>
</gene>
<protein>
    <submittedName>
        <fullName evidence="5">DUF3459 domain-containing protein</fullName>
    </submittedName>
</protein>
<dbReference type="PANTHER" id="PTHR10357:SF179">
    <property type="entry name" value="NEUTRAL AND BASIC AMINO ACID TRANSPORT PROTEIN RBAT"/>
    <property type="match status" value="1"/>
</dbReference>
<dbReference type="Gene3D" id="3.90.400.10">
    <property type="entry name" value="Oligo-1,6-glucosidase, Domain 2"/>
    <property type="match status" value="1"/>
</dbReference>
<name>A0A437J8S6_9SPHN</name>
<dbReference type="Proteomes" id="UP000282977">
    <property type="component" value="Unassembled WGS sequence"/>
</dbReference>
<dbReference type="RefSeq" id="WP_127690023.1">
    <property type="nucleotide sequence ID" value="NZ_RZUL01000002.1"/>
</dbReference>
<dbReference type="GO" id="GO:0004556">
    <property type="term" value="F:alpha-amylase activity"/>
    <property type="evidence" value="ECO:0007669"/>
    <property type="project" value="TreeGrafter"/>
</dbReference>
<reference evidence="5 6" key="1">
    <citation type="submission" date="2019-01" db="EMBL/GenBank/DDBJ databases">
        <authorList>
            <person name="Chen W.-M."/>
        </authorList>
    </citation>
    <scope>NUCLEOTIDE SEQUENCE [LARGE SCALE GENOMIC DNA]</scope>
    <source>
        <strain evidence="5 6">TLA-22</strain>
    </source>
</reference>
<sequence>MTAKAMPEIQSEAADAWWRGAAIYQIYPRSFADSNGDGIGDLPGITARLDHVASLGVEAIWLSPFFPSPMKDFGYDVSDYCGVDPIFGTLDHFDALIARAHALGLKVIIDQVYAHTSDQHPWFGESRSSRVNARADWYVWADAKADGSPPTNWQSVFGGPAWTWDGRRRQYYLHNFLASQPQLNVHNMQVQQALLDAAQFWLDRGVDGFRVDAINFAMHDLDMRDNPPAPDTGAVRTRPFDYQLKIYNQSHADIPRFIERLRALTDRYGARFTVAEVGGDDADREMKLFTQGESRFNSAYGFDFLYAPQLTPQVIADVMAQWPDEPGVGWPSWAFENHDAPRAISRWATPEQRHAFAAMKMLLLACLRGNIFLYYGEELGLTQVEIPFERLQDPEAIANWPLTLSRDGARTPMPWQADAVALGFSESADTWLPTGPDHDALAVDRQNADPASMLNLTRRILALRNATPALKWGRLNVLRASDDLLVIERVFEGQTMLCAFNFGAAPLDWSPAGANNLRIVESVNGATLDSLPGFGGVVADVIG</sequence>
<organism evidence="5 6">
    <name type="scientific">Sphingobium algorifonticola</name>
    <dbReference type="NCBI Taxonomy" id="2008318"/>
    <lineage>
        <taxon>Bacteria</taxon>
        <taxon>Pseudomonadati</taxon>
        <taxon>Pseudomonadota</taxon>
        <taxon>Alphaproteobacteria</taxon>
        <taxon>Sphingomonadales</taxon>
        <taxon>Sphingomonadaceae</taxon>
        <taxon>Sphingobium</taxon>
    </lineage>
</organism>
<dbReference type="Pfam" id="PF00128">
    <property type="entry name" value="Alpha-amylase"/>
    <property type="match status" value="1"/>
</dbReference>
<dbReference type="Gene3D" id="3.20.20.80">
    <property type="entry name" value="Glycosidases"/>
    <property type="match status" value="2"/>
</dbReference>
<comment type="similarity">
    <text evidence="1">Belongs to the glycosyl hydrolase 13 family.</text>
</comment>
<proteinExistence type="inferred from homology"/>
<keyword evidence="6" id="KW-1185">Reference proteome</keyword>
<evidence type="ECO:0000256" key="2">
    <source>
        <dbReference type="ARBA" id="ARBA00022801"/>
    </source>
</evidence>
<keyword evidence="3" id="KW-0326">Glycosidase</keyword>
<accession>A0A437J8S6</accession>
<dbReference type="InterPro" id="IPR045857">
    <property type="entry name" value="O16G_dom_2"/>
</dbReference>
<dbReference type="FunFam" id="3.90.400.10:FF:000002">
    <property type="entry name" value="Sucrose isomerase"/>
    <property type="match status" value="1"/>
</dbReference>
<evidence type="ECO:0000256" key="1">
    <source>
        <dbReference type="ARBA" id="ARBA00008061"/>
    </source>
</evidence>
<evidence type="ECO:0000313" key="5">
    <source>
        <dbReference type="EMBL" id="RVT41904.1"/>
    </source>
</evidence>
<dbReference type="InterPro" id="IPR017853">
    <property type="entry name" value="GH"/>
</dbReference>
<dbReference type="SUPFAM" id="SSF51445">
    <property type="entry name" value="(Trans)glycosidases"/>
    <property type="match status" value="1"/>
</dbReference>
<dbReference type="OrthoDB" id="9805159at2"/>
<dbReference type="CDD" id="cd11330">
    <property type="entry name" value="AmyAc_OligoGlu"/>
    <property type="match status" value="1"/>
</dbReference>
<dbReference type="PANTHER" id="PTHR10357">
    <property type="entry name" value="ALPHA-AMYLASE FAMILY MEMBER"/>
    <property type="match status" value="1"/>
</dbReference>
<dbReference type="EMBL" id="RZUL01000002">
    <property type="protein sequence ID" value="RVT41904.1"/>
    <property type="molecule type" value="Genomic_DNA"/>
</dbReference>